<evidence type="ECO:0000313" key="3">
    <source>
        <dbReference type="Proteomes" id="UP000233469"/>
    </source>
</evidence>
<dbReference type="AlphaFoldDB" id="A0A2N1MEE8"/>
<evidence type="ECO:0000313" key="2">
    <source>
        <dbReference type="EMBL" id="PKK60021.1"/>
    </source>
</evidence>
<keyword evidence="1" id="KW-0175">Coiled coil</keyword>
<accession>A0A2N1MEE8</accession>
<gene>
    <name evidence="2" type="ORF">RhiirC2_793959</name>
</gene>
<comment type="caution">
    <text evidence="2">The sequence shown here is derived from an EMBL/GenBank/DDBJ whole genome shotgun (WGS) entry which is preliminary data.</text>
</comment>
<dbReference type="VEuPathDB" id="FungiDB:FUN_016802"/>
<proteinExistence type="predicted"/>
<dbReference type="VEuPathDB" id="FungiDB:RhiirA1_467885"/>
<reference evidence="2 3" key="2">
    <citation type="submission" date="2017-10" db="EMBL/GenBank/DDBJ databases">
        <title>Extensive intraspecific genome diversity in a model arbuscular mycorrhizal fungus.</title>
        <authorList>
            <person name="Chen E.C.H."/>
            <person name="Morin E."/>
            <person name="Baudet D."/>
            <person name="Noel J."/>
            <person name="Ndikumana S."/>
            <person name="Charron P."/>
            <person name="St-Onge C."/>
            <person name="Giorgi J."/>
            <person name="Grigoriev I.V."/>
            <person name="Roux C."/>
            <person name="Martin F.M."/>
            <person name="Corradi N."/>
        </authorList>
    </citation>
    <scope>NUCLEOTIDE SEQUENCE [LARGE SCALE GENOMIC DNA]</scope>
    <source>
        <strain evidence="2 3">C2</strain>
    </source>
</reference>
<reference evidence="2 3" key="1">
    <citation type="submission" date="2016-04" db="EMBL/GenBank/DDBJ databases">
        <title>Genome analyses suggest a sexual origin of heterokaryosis in a supposedly ancient asexual fungus.</title>
        <authorList>
            <person name="Ropars J."/>
            <person name="Sedzielewska K."/>
            <person name="Noel J."/>
            <person name="Charron P."/>
            <person name="Farinelli L."/>
            <person name="Marton T."/>
            <person name="Kruger M."/>
            <person name="Pelin A."/>
            <person name="Brachmann A."/>
            <person name="Corradi N."/>
        </authorList>
    </citation>
    <scope>NUCLEOTIDE SEQUENCE [LARGE SCALE GENOMIC DNA]</scope>
    <source>
        <strain evidence="2 3">C2</strain>
    </source>
</reference>
<dbReference type="VEuPathDB" id="FungiDB:RhiirFUN_021191"/>
<protein>
    <submittedName>
        <fullName evidence="2">Uncharacterized protein</fullName>
    </submittedName>
</protein>
<feature type="coiled-coil region" evidence="1">
    <location>
        <begin position="248"/>
        <end position="275"/>
    </location>
</feature>
<dbReference type="EMBL" id="LLXL01002763">
    <property type="protein sequence ID" value="PKK60021.1"/>
    <property type="molecule type" value="Genomic_DNA"/>
</dbReference>
<dbReference type="Proteomes" id="UP000233469">
    <property type="component" value="Unassembled WGS sequence"/>
</dbReference>
<sequence length="278" mass="32556">MLFVNYAVDYLIVRLFVCSGNRGSQRTPLGIKDKLQTIIQNIIASNDSATSRNSVKATFDKDTLSEVHASLNNVDKLRSLVAKCYQKMHPYEHFENSQILIICMLDLQAKELQKLKSFQIDLTFKRVHGDINEFKINSYDNTHKLTEAYQRLFSRLFEVIENLSGIAVKFYHIDSTRKEKEAKKEIKKTVMSEITNQEKPRIKRKSTIDDNVRRKKNKIDNGDQENSFEIDRQHTILQIEIEERKMQLAERQTANHRALAEIEKLELENIKLRKELEN</sequence>
<evidence type="ECO:0000256" key="1">
    <source>
        <dbReference type="SAM" id="Coils"/>
    </source>
</evidence>
<name>A0A2N1MEE8_9GLOM</name>
<organism evidence="2 3">
    <name type="scientific">Rhizophagus irregularis</name>
    <dbReference type="NCBI Taxonomy" id="588596"/>
    <lineage>
        <taxon>Eukaryota</taxon>
        <taxon>Fungi</taxon>
        <taxon>Fungi incertae sedis</taxon>
        <taxon>Mucoromycota</taxon>
        <taxon>Glomeromycotina</taxon>
        <taxon>Glomeromycetes</taxon>
        <taxon>Glomerales</taxon>
        <taxon>Glomeraceae</taxon>
        <taxon>Rhizophagus</taxon>
    </lineage>
</organism>